<evidence type="ECO:0000313" key="7">
    <source>
        <dbReference type="EMBL" id="BDU50736.1"/>
    </source>
</evidence>
<evidence type="ECO:0000256" key="3">
    <source>
        <dbReference type="ARBA" id="ARBA00022630"/>
    </source>
</evidence>
<dbReference type="PANTHER" id="PTHR43429">
    <property type="entry name" value="PYRIDINE NUCLEOTIDE-DISULFIDE OXIDOREDUCTASE DOMAIN-CONTAINING"/>
    <property type="match status" value="1"/>
</dbReference>
<organism evidence="7 8">
    <name type="scientific">Haliovirga abyssi</name>
    <dbReference type="NCBI Taxonomy" id="2996794"/>
    <lineage>
        <taxon>Bacteria</taxon>
        <taxon>Fusobacteriati</taxon>
        <taxon>Fusobacteriota</taxon>
        <taxon>Fusobacteriia</taxon>
        <taxon>Fusobacteriales</taxon>
        <taxon>Haliovirgaceae</taxon>
        <taxon>Haliovirga</taxon>
    </lineage>
</organism>
<evidence type="ECO:0000259" key="5">
    <source>
        <dbReference type="Pfam" id="PF02852"/>
    </source>
</evidence>
<name>A0AAU9DBA5_9FUSO</name>
<dbReference type="PRINTS" id="PR00368">
    <property type="entry name" value="FADPNR"/>
</dbReference>
<keyword evidence="8" id="KW-1185">Reference proteome</keyword>
<keyword evidence="4" id="KW-0274">FAD</keyword>
<dbReference type="InterPro" id="IPR004099">
    <property type="entry name" value="Pyr_nucl-diS_OxRdtase_dimer"/>
</dbReference>
<dbReference type="InterPro" id="IPR036188">
    <property type="entry name" value="FAD/NAD-bd_sf"/>
</dbReference>
<proteinExistence type="inferred from homology"/>
<comment type="similarity">
    <text evidence="2">Belongs to the class-III pyridine nucleotide-disulfide oxidoreductase family.</text>
</comment>
<reference evidence="7 8" key="1">
    <citation type="submission" date="2022-11" db="EMBL/GenBank/DDBJ databases">
        <title>Haliovirga abyssi gen. nov., sp. nov., a mesophilic fermentative bacterium isolated from the Iheya North hydrothermal field and the proposal of Haliovirgaceae fam. nov.</title>
        <authorList>
            <person name="Miyazaki U."/>
            <person name="Tame A."/>
            <person name="Miyazaki J."/>
            <person name="Takai K."/>
            <person name="Sawayama S."/>
            <person name="Kitajima M."/>
            <person name="Okamoto A."/>
            <person name="Nakagawa S."/>
        </authorList>
    </citation>
    <scope>NUCLEOTIDE SEQUENCE [LARGE SCALE GENOMIC DNA]</scope>
    <source>
        <strain evidence="7 8">IC12</strain>
    </source>
</reference>
<evidence type="ECO:0000256" key="2">
    <source>
        <dbReference type="ARBA" id="ARBA00009130"/>
    </source>
</evidence>
<keyword evidence="3" id="KW-0285">Flavoprotein</keyword>
<dbReference type="EMBL" id="AP027059">
    <property type="protein sequence ID" value="BDU50736.1"/>
    <property type="molecule type" value="Genomic_DNA"/>
</dbReference>
<evidence type="ECO:0000256" key="4">
    <source>
        <dbReference type="ARBA" id="ARBA00022827"/>
    </source>
</evidence>
<dbReference type="GO" id="GO:0016491">
    <property type="term" value="F:oxidoreductase activity"/>
    <property type="evidence" value="ECO:0007669"/>
    <property type="project" value="InterPro"/>
</dbReference>
<evidence type="ECO:0000313" key="8">
    <source>
        <dbReference type="Proteomes" id="UP001321582"/>
    </source>
</evidence>
<dbReference type="Pfam" id="PF07992">
    <property type="entry name" value="Pyr_redox_2"/>
    <property type="match status" value="1"/>
</dbReference>
<dbReference type="SUPFAM" id="SSF51905">
    <property type="entry name" value="FAD/NAD(P)-binding domain"/>
    <property type="match status" value="1"/>
</dbReference>
<dbReference type="InterPro" id="IPR016156">
    <property type="entry name" value="FAD/NAD-linked_Rdtase_dimer_sf"/>
</dbReference>
<feature type="domain" description="FAD/NAD(P)-binding" evidence="6">
    <location>
        <begin position="4"/>
        <end position="302"/>
    </location>
</feature>
<dbReference type="AlphaFoldDB" id="A0AAU9DBA5"/>
<accession>A0AAU9DBA5</accession>
<dbReference type="SUPFAM" id="SSF55424">
    <property type="entry name" value="FAD/NAD-linked reductases, dimerisation (C-terminal) domain"/>
    <property type="match status" value="1"/>
</dbReference>
<dbReference type="InterPro" id="IPR050260">
    <property type="entry name" value="FAD-bd_OxRdtase"/>
</dbReference>
<dbReference type="InterPro" id="IPR023753">
    <property type="entry name" value="FAD/NAD-binding_dom"/>
</dbReference>
<evidence type="ECO:0000259" key="6">
    <source>
        <dbReference type="Pfam" id="PF07992"/>
    </source>
</evidence>
<dbReference type="KEGG" id="haby:HLVA_13050"/>
<protein>
    <submittedName>
        <fullName evidence="7">NADH oxidase</fullName>
    </submittedName>
</protein>
<sequence length="451" mass="48324">MKKFDVIVIGGSAAGLVSAMTGKAHYPDKSVLLIRKEKDALVPCGIPYIFGTLDSSDKDVIPLGGLKKAGVEFKQDEVVDVNREEKVLKTASGEEFQYDKLVFATGSTPYKPTWLKGSDLENVFSIPKDKIYLDAIKEKFNSMKKIVVIGAGFIGVEVSDELNKIGKNVTLVEVLPTILGRAFDVEIAERAQEILVKRGVSLKTGVAVKEIVGDGKVEAVVLENGERIEADAVVLSMGYRPNTKLAADSGLELNKLGAIRVDSYLRTDDKDVLAVGDCAAKVDFITRKSTPIMLASTAAAEARMAGMNLYNLSIVRTFIGTVAIFSTAIGEIGFGAAGVTEEEAKRSGFEVMVGRNEGVDKHPGTLPGTKKQFVKLIVAKDSEIIIGAEVIGGESAGELINVLGLAIQNRMTVTELYTTQIGTHPLLSSAPTKYPIIKAAECIVLRKGCKK</sequence>
<dbReference type="Gene3D" id="3.50.50.60">
    <property type="entry name" value="FAD/NAD(P)-binding domain"/>
    <property type="match status" value="2"/>
</dbReference>
<evidence type="ECO:0000256" key="1">
    <source>
        <dbReference type="ARBA" id="ARBA00001974"/>
    </source>
</evidence>
<dbReference type="Pfam" id="PF02852">
    <property type="entry name" value="Pyr_redox_dim"/>
    <property type="match status" value="1"/>
</dbReference>
<comment type="cofactor">
    <cofactor evidence="1">
        <name>FAD</name>
        <dbReference type="ChEBI" id="CHEBI:57692"/>
    </cofactor>
</comment>
<gene>
    <name evidence="7" type="ORF">HLVA_13050</name>
</gene>
<dbReference type="PRINTS" id="PR00411">
    <property type="entry name" value="PNDRDTASEI"/>
</dbReference>
<dbReference type="Gene3D" id="3.30.390.30">
    <property type="match status" value="1"/>
</dbReference>
<dbReference type="Proteomes" id="UP001321582">
    <property type="component" value="Chromosome"/>
</dbReference>
<feature type="domain" description="Pyridine nucleotide-disulphide oxidoreductase dimerisation" evidence="5">
    <location>
        <begin position="330"/>
        <end position="432"/>
    </location>
</feature>